<protein>
    <recommendedName>
        <fullName evidence="3">MORN repeat variant</fullName>
    </recommendedName>
</protein>
<organism evidence="1 2">
    <name type="scientific">Psychroserpens luteus</name>
    <dbReference type="NCBI Taxonomy" id="1434066"/>
    <lineage>
        <taxon>Bacteria</taxon>
        <taxon>Pseudomonadati</taxon>
        <taxon>Bacteroidota</taxon>
        <taxon>Flavobacteriia</taxon>
        <taxon>Flavobacteriales</taxon>
        <taxon>Flavobacteriaceae</taxon>
        <taxon>Psychroserpens</taxon>
    </lineage>
</organism>
<dbReference type="RefSeq" id="WP_194506060.1">
    <property type="nucleotide sequence ID" value="NZ_JADILU010000001.1"/>
</dbReference>
<dbReference type="SUPFAM" id="SSF82185">
    <property type="entry name" value="Histone H3 K4-specific methyltransferase SET7/9 N-terminal domain"/>
    <property type="match status" value="1"/>
</dbReference>
<evidence type="ECO:0000313" key="1">
    <source>
        <dbReference type="EMBL" id="MFD2917097.1"/>
    </source>
</evidence>
<sequence>MTNELKRPNVIRVNEDKLEDKGHGIYTGAEYWQNNKPFTGFAVASYYENGNIALEVEHANGQTMGWHVEYYENGKIKYERLNYGDSTVVFRYFDEDGNKTREYWPDKKSYNEVAKETGMEPLNE</sequence>
<gene>
    <name evidence="1" type="ORF">ACFS29_15695</name>
</gene>
<reference evidence="2" key="1">
    <citation type="journal article" date="2019" name="Int. J. Syst. Evol. Microbiol.">
        <title>The Global Catalogue of Microorganisms (GCM) 10K type strain sequencing project: providing services to taxonomists for standard genome sequencing and annotation.</title>
        <authorList>
            <consortium name="The Broad Institute Genomics Platform"/>
            <consortium name="The Broad Institute Genome Sequencing Center for Infectious Disease"/>
            <person name="Wu L."/>
            <person name="Ma J."/>
        </authorList>
    </citation>
    <scope>NUCLEOTIDE SEQUENCE [LARGE SCALE GENOMIC DNA]</scope>
    <source>
        <strain evidence="2">KCTC 32514</strain>
    </source>
</reference>
<dbReference type="Proteomes" id="UP001597548">
    <property type="component" value="Unassembled WGS sequence"/>
</dbReference>
<accession>A0ABW5ZX31</accession>
<evidence type="ECO:0000313" key="2">
    <source>
        <dbReference type="Proteomes" id="UP001597548"/>
    </source>
</evidence>
<evidence type="ECO:0008006" key="3">
    <source>
        <dbReference type="Google" id="ProtNLM"/>
    </source>
</evidence>
<dbReference type="Gene3D" id="3.90.930.1">
    <property type="match status" value="1"/>
</dbReference>
<proteinExistence type="predicted"/>
<comment type="caution">
    <text evidence="1">The sequence shown here is derived from an EMBL/GenBank/DDBJ whole genome shotgun (WGS) entry which is preliminary data.</text>
</comment>
<keyword evidence="2" id="KW-1185">Reference proteome</keyword>
<dbReference type="EMBL" id="JBHUOS010000010">
    <property type="protein sequence ID" value="MFD2917097.1"/>
    <property type="molecule type" value="Genomic_DNA"/>
</dbReference>
<name>A0ABW5ZX31_9FLAO</name>